<proteinExistence type="predicted"/>
<reference evidence="2" key="2">
    <citation type="journal article" date="2023" name="Int. J. Mol. Sci.">
        <title>De Novo Assembly and Annotation of 11 Diverse Shrub Willow (Salix) Genomes Reveals Novel Gene Organization in Sex-Linked Regions.</title>
        <authorList>
            <person name="Hyden B."/>
            <person name="Feng K."/>
            <person name="Yates T.B."/>
            <person name="Jawdy S."/>
            <person name="Cereghino C."/>
            <person name="Smart L.B."/>
            <person name="Muchero W."/>
        </authorList>
    </citation>
    <scope>NUCLEOTIDE SEQUENCE</scope>
    <source>
        <tissue evidence="2">Shoot tip</tissue>
    </source>
</reference>
<dbReference type="Proteomes" id="UP001151752">
    <property type="component" value="Chromosome 9"/>
</dbReference>
<keyword evidence="3" id="KW-1185">Reference proteome</keyword>
<dbReference type="AlphaFoldDB" id="A0A9Q0TR19"/>
<comment type="caution">
    <text evidence="2">The sequence shown here is derived from an EMBL/GenBank/DDBJ whole genome shotgun (WGS) entry which is preliminary data.</text>
</comment>
<evidence type="ECO:0000256" key="1">
    <source>
        <dbReference type="SAM" id="MobiDB-lite"/>
    </source>
</evidence>
<feature type="region of interest" description="Disordered" evidence="1">
    <location>
        <begin position="56"/>
        <end position="112"/>
    </location>
</feature>
<organism evidence="2 3">
    <name type="scientific">Salix koriyanagi</name>
    <dbReference type="NCBI Taxonomy" id="2511006"/>
    <lineage>
        <taxon>Eukaryota</taxon>
        <taxon>Viridiplantae</taxon>
        <taxon>Streptophyta</taxon>
        <taxon>Embryophyta</taxon>
        <taxon>Tracheophyta</taxon>
        <taxon>Spermatophyta</taxon>
        <taxon>Magnoliopsida</taxon>
        <taxon>eudicotyledons</taxon>
        <taxon>Gunneridae</taxon>
        <taxon>Pentapetalae</taxon>
        <taxon>rosids</taxon>
        <taxon>fabids</taxon>
        <taxon>Malpighiales</taxon>
        <taxon>Salicaceae</taxon>
        <taxon>Saliceae</taxon>
        <taxon>Salix</taxon>
    </lineage>
</organism>
<gene>
    <name evidence="2" type="ORF">OIU74_008858</name>
</gene>
<evidence type="ECO:0000313" key="3">
    <source>
        <dbReference type="Proteomes" id="UP001151752"/>
    </source>
</evidence>
<evidence type="ECO:0000313" key="2">
    <source>
        <dbReference type="EMBL" id="KAJ6716214.1"/>
    </source>
</evidence>
<feature type="compositionally biased region" description="Basic and acidic residues" evidence="1">
    <location>
        <begin position="60"/>
        <end position="74"/>
    </location>
</feature>
<dbReference type="EMBL" id="JAPFFM010000014">
    <property type="protein sequence ID" value="KAJ6716214.1"/>
    <property type="molecule type" value="Genomic_DNA"/>
</dbReference>
<sequence>MRSHSLFTARQKGATGLENQVGDSHEFTLLPEDEGETRDDRDRVTSRFIACPRKVSHMVGSEEKTGNEKGKEFPVRSINSESPIEAHNLTKKVEVPPPGILTQDPTGRGSRV</sequence>
<name>A0A9Q0TR19_9ROSI</name>
<reference evidence="2" key="1">
    <citation type="submission" date="2022-11" db="EMBL/GenBank/DDBJ databases">
        <authorList>
            <person name="Hyden B.L."/>
            <person name="Feng K."/>
            <person name="Yates T."/>
            <person name="Jawdy S."/>
            <person name="Smart L.B."/>
            <person name="Muchero W."/>
        </authorList>
    </citation>
    <scope>NUCLEOTIDE SEQUENCE</scope>
    <source>
        <tissue evidence="2">Shoot tip</tissue>
    </source>
</reference>
<protein>
    <submittedName>
        <fullName evidence="2">Uncharacterized protein</fullName>
    </submittedName>
</protein>
<feature type="region of interest" description="Disordered" evidence="1">
    <location>
        <begin position="1"/>
        <end position="43"/>
    </location>
</feature>
<accession>A0A9Q0TR19</accession>